<dbReference type="Ensembl" id="ENSDCDT00010048033.1">
    <property type="protein sequence ID" value="ENSDCDP00010038421.1"/>
    <property type="gene ID" value="ENSDCDG00010024824.1"/>
</dbReference>
<dbReference type="Pfam" id="PF03151">
    <property type="entry name" value="TPT"/>
    <property type="match status" value="1"/>
</dbReference>
<evidence type="ECO:0000313" key="7">
    <source>
        <dbReference type="Ensembl" id="ENSDCDP00010038421.1"/>
    </source>
</evidence>
<dbReference type="PANTHER" id="PTHR11132">
    <property type="entry name" value="SOLUTE CARRIER FAMILY 35"/>
    <property type="match status" value="1"/>
</dbReference>
<dbReference type="GeneID" id="114799532"/>
<comment type="subcellular location">
    <subcellularLocation>
        <location evidence="1">Membrane</location>
        <topology evidence="1">Multi-pass membrane protein</topology>
    </subcellularLocation>
</comment>
<keyword evidence="2 5" id="KW-0812">Transmembrane</keyword>
<dbReference type="AlphaFoldDB" id="A0AAY4D1V9"/>
<feature type="transmembrane region" description="Helical" evidence="5">
    <location>
        <begin position="10"/>
        <end position="29"/>
    </location>
</feature>
<keyword evidence="3 5" id="KW-1133">Transmembrane helix</keyword>
<keyword evidence="8" id="KW-1185">Reference proteome</keyword>
<dbReference type="RefSeq" id="XP_028852097.1">
    <property type="nucleotide sequence ID" value="XM_028996264.1"/>
</dbReference>
<dbReference type="Proteomes" id="UP000694580">
    <property type="component" value="Chromosome 11"/>
</dbReference>
<feature type="transmembrane region" description="Helical" evidence="5">
    <location>
        <begin position="71"/>
        <end position="88"/>
    </location>
</feature>
<feature type="transmembrane region" description="Helical" evidence="5">
    <location>
        <begin position="131"/>
        <end position="149"/>
    </location>
</feature>
<dbReference type="GeneTree" id="ENSGT00940000160237"/>
<dbReference type="InterPro" id="IPR004853">
    <property type="entry name" value="Sugar_P_trans_dom"/>
</dbReference>
<feature type="domain" description="Sugar phosphate transporter" evidence="6">
    <location>
        <begin position="19"/>
        <end position="298"/>
    </location>
</feature>
<accession>A0AAY4D1V9</accession>
<sequence length="338" mass="36943">MSPSPSPARLLRVASALLYALSSLLIVVVNKTVLTSYRFPSYTFLGISQMAVTIVLLYAGKAKHIVHFQDFDKTIFYKIFPLPLLYVGNHLTGLASTKKLSLPMFTVLRKFTILMTMVLESRILRKKFPKRLVCSVFAIVFGAAVAAGSDLAFDAEVYAIILLNDVFTACSGVYTKKKLSAEGLGQYGVLFYNAVIIIIPTLLMSALTGDLLNAFAFEGWSNLNFIFYFLMSSVMGFVLMYSIVACSHYNSALTTAVVGAIKNVAVAYIGMFVGGDYVFSWPNFMGLNICMAGGLVYSYLTFNGSVSLESPISPNEVKVQMIIDAEPGVCKRGQTHSP</sequence>
<feature type="transmembrane region" description="Helical" evidence="5">
    <location>
        <begin position="225"/>
        <end position="244"/>
    </location>
</feature>
<dbReference type="GO" id="GO:0016020">
    <property type="term" value="C:membrane"/>
    <property type="evidence" value="ECO:0007669"/>
    <property type="project" value="UniProtKB-SubCell"/>
</dbReference>
<gene>
    <name evidence="7" type="primary">slc35d2</name>
</gene>
<evidence type="ECO:0000256" key="5">
    <source>
        <dbReference type="SAM" id="Phobius"/>
    </source>
</evidence>
<protein>
    <recommendedName>
        <fullName evidence="6">Sugar phosphate transporter domain-containing protein</fullName>
    </recommendedName>
</protein>
<evidence type="ECO:0000256" key="2">
    <source>
        <dbReference type="ARBA" id="ARBA00022692"/>
    </source>
</evidence>
<feature type="transmembrane region" description="Helical" evidence="5">
    <location>
        <begin position="155"/>
        <end position="175"/>
    </location>
</feature>
<evidence type="ECO:0000256" key="4">
    <source>
        <dbReference type="ARBA" id="ARBA00023136"/>
    </source>
</evidence>
<evidence type="ECO:0000256" key="3">
    <source>
        <dbReference type="ARBA" id="ARBA00022989"/>
    </source>
</evidence>
<feature type="transmembrane region" description="Helical" evidence="5">
    <location>
        <begin position="41"/>
        <end position="59"/>
    </location>
</feature>
<organism evidence="7 8">
    <name type="scientific">Denticeps clupeoides</name>
    <name type="common">denticle herring</name>
    <dbReference type="NCBI Taxonomy" id="299321"/>
    <lineage>
        <taxon>Eukaryota</taxon>
        <taxon>Metazoa</taxon>
        <taxon>Chordata</taxon>
        <taxon>Craniata</taxon>
        <taxon>Vertebrata</taxon>
        <taxon>Euteleostomi</taxon>
        <taxon>Actinopterygii</taxon>
        <taxon>Neopterygii</taxon>
        <taxon>Teleostei</taxon>
        <taxon>Clupei</taxon>
        <taxon>Clupeiformes</taxon>
        <taxon>Denticipitoidei</taxon>
        <taxon>Denticipitidae</taxon>
        <taxon>Denticeps</taxon>
    </lineage>
</organism>
<reference evidence="7 8" key="1">
    <citation type="submission" date="2020-06" db="EMBL/GenBank/DDBJ databases">
        <authorList>
            <consortium name="Wellcome Sanger Institute Data Sharing"/>
        </authorList>
    </citation>
    <scope>NUCLEOTIDE SEQUENCE [LARGE SCALE GENOMIC DNA]</scope>
</reference>
<keyword evidence="4 5" id="KW-0472">Membrane</keyword>
<reference evidence="7" key="2">
    <citation type="submission" date="2025-08" db="UniProtKB">
        <authorList>
            <consortium name="Ensembl"/>
        </authorList>
    </citation>
    <scope>IDENTIFICATION</scope>
</reference>
<evidence type="ECO:0000259" key="6">
    <source>
        <dbReference type="Pfam" id="PF03151"/>
    </source>
</evidence>
<feature type="transmembrane region" description="Helical" evidence="5">
    <location>
        <begin position="251"/>
        <end position="273"/>
    </location>
</feature>
<reference evidence="7" key="3">
    <citation type="submission" date="2025-09" db="UniProtKB">
        <authorList>
            <consortium name="Ensembl"/>
        </authorList>
    </citation>
    <scope>IDENTIFICATION</scope>
</reference>
<dbReference type="InterPro" id="IPR050186">
    <property type="entry name" value="TPT_transporter"/>
</dbReference>
<feature type="transmembrane region" description="Helical" evidence="5">
    <location>
        <begin position="279"/>
        <end position="300"/>
    </location>
</feature>
<name>A0AAY4D1V9_9TELE</name>
<proteinExistence type="predicted"/>
<evidence type="ECO:0000256" key="1">
    <source>
        <dbReference type="ARBA" id="ARBA00004141"/>
    </source>
</evidence>
<evidence type="ECO:0000313" key="8">
    <source>
        <dbReference type="Proteomes" id="UP000694580"/>
    </source>
</evidence>
<feature type="transmembrane region" description="Helical" evidence="5">
    <location>
        <begin position="187"/>
        <end position="205"/>
    </location>
</feature>